<dbReference type="Gene3D" id="3.40.50.720">
    <property type="entry name" value="NAD(P)-binding Rossmann-like Domain"/>
    <property type="match status" value="1"/>
</dbReference>
<feature type="domain" description="NAD(P)-binding" evidence="1">
    <location>
        <begin position="2"/>
        <end position="47"/>
    </location>
</feature>
<organism evidence="2 3">
    <name type="scientific">Limosilactobacillus fermentum</name>
    <name type="common">Lactobacillus fermentum</name>
    <dbReference type="NCBI Taxonomy" id="1613"/>
    <lineage>
        <taxon>Bacteria</taxon>
        <taxon>Bacillati</taxon>
        <taxon>Bacillota</taxon>
        <taxon>Bacilli</taxon>
        <taxon>Lactobacillales</taxon>
        <taxon>Lactobacillaceae</taxon>
        <taxon>Limosilactobacillus</taxon>
    </lineage>
</organism>
<protein>
    <recommendedName>
        <fullName evidence="1">NAD(P)-binding domain-containing protein</fullName>
    </recommendedName>
</protein>
<dbReference type="Proteomes" id="UP000653631">
    <property type="component" value="Unassembled WGS sequence"/>
</dbReference>
<evidence type="ECO:0000313" key="2">
    <source>
        <dbReference type="EMBL" id="GIC71435.1"/>
    </source>
</evidence>
<dbReference type="AlphaFoldDB" id="A0ABD0AJR1"/>
<dbReference type="InterPro" id="IPR016040">
    <property type="entry name" value="NAD(P)-bd_dom"/>
</dbReference>
<reference evidence="2 3" key="1">
    <citation type="submission" date="2021-01" db="EMBL/GenBank/DDBJ databases">
        <title>Development of a method for detection of lactic acid bacteria that cause putrefactive shochu mash.</title>
        <authorList>
            <person name="Takashita H."/>
            <person name="Fujihara E."/>
            <person name="Takayama K."/>
            <person name="Yamamoto H."/>
            <person name="Mizutani M."/>
            <person name="Kajiwara Y."/>
        </authorList>
    </citation>
    <scope>NUCLEOTIDE SEQUENCE [LARGE SCALE GENOMIC DNA]</scope>
    <source>
        <strain evidence="2 3">01-B1</strain>
    </source>
</reference>
<dbReference type="InterPro" id="IPR036291">
    <property type="entry name" value="NAD(P)-bd_dom_sf"/>
</dbReference>
<accession>A0ABD0AJR1</accession>
<evidence type="ECO:0000313" key="3">
    <source>
        <dbReference type="Proteomes" id="UP000653631"/>
    </source>
</evidence>
<comment type="caution">
    <text evidence="2">The sequence shown here is derived from an EMBL/GenBank/DDBJ whole genome shotgun (WGS) entry which is preliminary data.</text>
</comment>
<sequence length="53" mass="5415">MVAGSVTDSATLDDAIAGQDFVFAALSGDLPTYAQAIVDAMKGSGAKFKTKVY</sequence>
<name>A0ABD0AJR1_LIMFE</name>
<proteinExistence type="predicted"/>
<gene>
    <name evidence="2" type="ORF">LF01B1_04500</name>
</gene>
<dbReference type="SUPFAM" id="SSF51735">
    <property type="entry name" value="NAD(P)-binding Rossmann-fold domains"/>
    <property type="match status" value="1"/>
</dbReference>
<dbReference type="RefSeq" id="WP_239065399.1">
    <property type="nucleotide sequence ID" value="NZ_BOLH01000003.1"/>
</dbReference>
<dbReference type="EMBL" id="BOLH01000003">
    <property type="protein sequence ID" value="GIC71435.1"/>
    <property type="molecule type" value="Genomic_DNA"/>
</dbReference>
<evidence type="ECO:0000259" key="1">
    <source>
        <dbReference type="Pfam" id="PF13460"/>
    </source>
</evidence>
<dbReference type="Pfam" id="PF13460">
    <property type="entry name" value="NAD_binding_10"/>
    <property type="match status" value="1"/>
</dbReference>